<evidence type="ECO:0000313" key="7">
    <source>
        <dbReference type="EMBL" id="MFG6443266.1"/>
    </source>
</evidence>
<organism evidence="7 8">
    <name type="scientific">Pelomonas margarita</name>
    <dbReference type="NCBI Taxonomy" id="3299031"/>
    <lineage>
        <taxon>Bacteria</taxon>
        <taxon>Pseudomonadati</taxon>
        <taxon>Pseudomonadota</taxon>
        <taxon>Betaproteobacteria</taxon>
        <taxon>Burkholderiales</taxon>
        <taxon>Sphaerotilaceae</taxon>
        <taxon>Roseateles</taxon>
    </lineage>
</organism>
<dbReference type="InterPro" id="IPR011006">
    <property type="entry name" value="CheY-like_superfamily"/>
</dbReference>
<comment type="caution">
    <text evidence="7">The sequence shown here is derived from an EMBL/GenBank/DDBJ whole genome shotgun (WGS) entry which is preliminary data.</text>
</comment>
<evidence type="ECO:0000259" key="6">
    <source>
        <dbReference type="PROSITE" id="PS50887"/>
    </source>
</evidence>
<feature type="domain" description="Response regulatory" evidence="5">
    <location>
        <begin position="10"/>
        <end position="128"/>
    </location>
</feature>
<dbReference type="CDD" id="cd01949">
    <property type="entry name" value="GGDEF"/>
    <property type="match status" value="1"/>
</dbReference>
<evidence type="ECO:0000256" key="3">
    <source>
        <dbReference type="PROSITE-ProRule" id="PRU00169"/>
    </source>
</evidence>
<dbReference type="InterPro" id="IPR043128">
    <property type="entry name" value="Rev_trsase/Diguanyl_cyclase"/>
</dbReference>
<feature type="coiled-coil region" evidence="4">
    <location>
        <begin position="123"/>
        <end position="157"/>
    </location>
</feature>
<dbReference type="CDD" id="cd00156">
    <property type="entry name" value="REC"/>
    <property type="match status" value="1"/>
</dbReference>
<protein>
    <recommendedName>
        <fullName evidence="1">diguanylate cyclase</fullName>
        <ecNumber evidence="1">2.7.7.65</ecNumber>
    </recommendedName>
</protein>
<dbReference type="EC" id="2.7.7.65" evidence="1"/>
<proteinExistence type="predicted"/>
<dbReference type="SUPFAM" id="SSF52172">
    <property type="entry name" value="CheY-like"/>
    <property type="match status" value="1"/>
</dbReference>
<sequence length="320" mass="35144">MTVQTSTGLRILVVDDDESVRGSVAYVLDRLGHQVIEASGAAWALELFDRHQPHLVLSDVAMPVEDGYWLARQIRERERVHNGWTPVIFMSSISEATRVAEGIAAGGDDYLTKPVHPVVLEAKLHAMERLRAMRAQLQAVTEELHRANRELQRQASHDALTGLLNRRGLDDHLDEALRMCARTRSPITLMLCDVDFFKRYNDALGHGAGDDCLRQVGTLLRQVARRPMDSVARFGGEEFAIILPDTPRSGARMLAQAITRVFRGAALPHPASEVASHITLSGGLITCDPGHGLVAAELLAGADDMLYRAKALGRNQFVGP</sequence>
<dbReference type="NCBIfam" id="TIGR00254">
    <property type="entry name" value="GGDEF"/>
    <property type="match status" value="1"/>
</dbReference>
<dbReference type="GO" id="GO:0052621">
    <property type="term" value="F:diguanylate cyclase activity"/>
    <property type="evidence" value="ECO:0007669"/>
    <property type="project" value="UniProtKB-EC"/>
</dbReference>
<dbReference type="Gene3D" id="3.30.70.270">
    <property type="match status" value="1"/>
</dbReference>
<dbReference type="InterPro" id="IPR050469">
    <property type="entry name" value="Diguanylate_Cyclase"/>
</dbReference>
<dbReference type="PROSITE" id="PS50110">
    <property type="entry name" value="RESPONSE_REGULATORY"/>
    <property type="match status" value="1"/>
</dbReference>
<dbReference type="Gene3D" id="3.40.50.2300">
    <property type="match status" value="1"/>
</dbReference>
<keyword evidence="7" id="KW-0548">Nucleotidyltransferase</keyword>
<dbReference type="InterPro" id="IPR000160">
    <property type="entry name" value="GGDEF_dom"/>
</dbReference>
<keyword evidence="4" id="KW-0175">Coiled coil</keyword>
<keyword evidence="8" id="KW-1185">Reference proteome</keyword>
<dbReference type="SUPFAM" id="SSF55073">
    <property type="entry name" value="Nucleotide cyclase"/>
    <property type="match status" value="1"/>
</dbReference>
<evidence type="ECO:0000313" key="8">
    <source>
        <dbReference type="Proteomes" id="UP001606301"/>
    </source>
</evidence>
<evidence type="ECO:0000256" key="2">
    <source>
        <dbReference type="ARBA" id="ARBA00034247"/>
    </source>
</evidence>
<keyword evidence="7" id="KW-0808">Transferase</keyword>
<evidence type="ECO:0000259" key="5">
    <source>
        <dbReference type="PROSITE" id="PS50110"/>
    </source>
</evidence>
<comment type="catalytic activity">
    <reaction evidence="2">
        <text>2 GTP = 3',3'-c-di-GMP + 2 diphosphate</text>
        <dbReference type="Rhea" id="RHEA:24898"/>
        <dbReference type="ChEBI" id="CHEBI:33019"/>
        <dbReference type="ChEBI" id="CHEBI:37565"/>
        <dbReference type="ChEBI" id="CHEBI:58805"/>
        <dbReference type="EC" id="2.7.7.65"/>
    </reaction>
</comment>
<accession>A0ABW7FPL2</accession>
<name>A0ABW7FPL2_9BURK</name>
<keyword evidence="3" id="KW-0597">Phosphoprotein</keyword>
<dbReference type="InterPro" id="IPR029787">
    <property type="entry name" value="Nucleotide_cyclase"/>
</dbReference>
<dbReference type="InterPro" id="IPR001789">
    <property type="entry name" value="Sig_transdc_resp-reg_receiver"/>
</dbReference>
<dbReference type="SMART" id="SM00267">
    <property type="entry name" value="GGDEF"/>
    <property type="match status" value="1"/>
</dbReference>
<evidence type="ECO:0000256" key="1">
    <source>
        <dbReference type="ARBA" id="ARBA00012528"/>
    </source>
</evidence>
<evidence type="ECO:0000256" key="4">
    <source>
        <dbReference type="SAM" id="Coils"/>
    </source>
</evidence>
<dbReference type="RefSeq" id="WP_394401623.1">
    <property type="nucleotide sequence ID" value="NZ_JBIGHW010000018.1"/>
</dbReference>
<dbReference type="Proteomes" id="UP001606301">
    <property type="component" value="Unassembled WGS sequence"/>
</dbReference>
<dbReference type="Pfam" id="PF00990">
    <property type="entry name" value="GGDEF"/>
    <property type="match status" value="1"/>
</dbReference>
<dbReference type="SMART" id="SM00448">
    <property type="entry name" value="REC"/>
    <property type="match status" value="1"/>
</dbReference>
<gene>
    <name evidence="7" type="ORF">ACG0Z3_21455</name>
</gene>
<dbReference type="EMBL" id="JBIGHW010000018">
    <property type="protein sequence ID" value="MFG6443266.1"/>
    <property type="molecule type" value="Genomic_DNA"/>
</dbReference>
<dbReference type="PANTHER" id="PTHR45138:SF9">
    <property type="entry name" value="DIGUANYLATE CYCLASE DGCM-RELATED"/>
    <property type="match status" value="1"/>
</dbReference>
<feature type="domain" description="GGDEF" evidence="6">
    <location>
        <begin position="185"/>
        <end position="320"/>
    </location>
</feature>
<dbReference type="PROSITE" id="PS50887">
    <property type="entry name" value="GGDEF"/>
    <property type="match status" value="1"/>
</dbReference>
<reference evidence="7 8" key="1">
    <citation type="submission" date="2024-08" db="EMBL/GenBank/DDBJ databases">
        <authorList>
            <person name="Lu H."/>
        </authorList>
    </citation>
    <scope>NUCLEOTIDE SEQUENCE [LARGE SCALE GENOMIC DNA]</scope>
    <source>
        <strain evidence="7 8">LKC17W</strain>
    </source>
</reference>
<dbReference type="PANTHER" id="PTHR45138">
    <property type="entry name" value="REGULATORY COMPONENTS OF SENSORY TRANSDUCTION SYSTEM"/>
    <property type="match status" value="1"/>
</dbReference>
<dbReference type="Pfam" id="PF00072">
    <property type="entry name" value="Response_reg"/>
    <property type="match status" value="1"/>
</dbReference>
<feature type="modified residue" description="4-aspartylphosphate" evidence="3">
    <location>
        <position position="59"/>
    </location>
</feature>